<dbReference type="Gene3D" id="3.40.50.300">
    <property type="entry name" value="P-loop containing nucleotide triphosphate hydrolases"/>
    <property type="match status" value="2"/>
</dbReference>
<evidence type="ECO:0000256" key="1">
    <source>
        <dbReference type="SAM" id="MobiDB-lite"/>
    </source>
</evidence>
<dbReference type="InterPro" id="IPR045063">
    <property type="entry name" value="Dynamin_N"/>
</dbReference>
<gene>
    <name evidence="4" type="ORF">JMJ35_010532</name>
</gene>
<feature type="compositionally biased region" description="Basic and acidic residues" evidence="1">
    <location>
        <begin position="37"/>
        <end position="47"/>
    </location>
</feature>
<dbReference type="Proteomes" id="UP001166286">
    <property type="component" value="Unassembled WGS sequence"/>
</dbReference>
<dbReference type="InterPro" id="IPR027417">
    <property type="entry name" value="P-loop_NTPase"/>
</dbReference>
<protein>
    <submittedName>
        <fullName evidence="4">Uncharacterized protein</fullName>
    </submittedName>
</protein>
<comment type="caution">
    <text evidence="4">The sequence shown here is derived from an EMBL/GenBank/DDBJ whole genome shotgun (WGS) entry which is preliminary data.</text>
</comment>
<dbReference type="Pfam" id="PF00350">
    <property type="entry name" value="Dynamin_N"/>
    <property type="match status" value="1"/>
</dbReference>
<dbReference type="AlphaFoldDB" id="A0AA39V1C1"/>
<dbReference type="EMBL" id="JAFEKC020000025">
    <property type="protein sequence ID" value="KAK0507074.1"/>
    <property type="molecule type" value="Genomic_DNA"/>
</dbReference>
<feature type="region of interest" description="Disordered" evidence="1">
    <location>
        <begin position="150"/>
        <end position="169"/>
    </location>
</feature>
<evidence type="ECO:0000259" key="2">
    <source>
        <dbReference type="Pfam" id="PF00350"/>
    </source>
</evidence>
<evidence type="ECO:0000313" key="4">
    <source>
        <dbReference type="EMBL" id="KAK0507074.1"/>
    </source>
</evidence>
<reference evidence="4" key="1">
    <citation type="submission" date="2023-03" db="EMBL/GenBank/DDBJ databases">
        <title>Complete genome of Cladonia borealis.</title>
        <authorList>
            <person name="Park H."/>
        </authorList>
    </citation>
    <scope>NUCLEOTIDE SEQUENCE</scope>
    <source>
        <strain evidence="4">ANT050790</strain>
    </source>
</reference>
<feature type="compositionally biased region" description="Basic and acidic residues" evidence="1">
    <location>
        <begin position="14"/>
        <end position="24"/>
    </location>
</feature>
<feature type="domain" description="Dynamin N-terminal" evidence="2">
    <location>
        <begin position="282"/>
        <end position="543"/>
    </location>
</feature>
<accession>A0AA39V1C1</accession>
<proteinExistence type="predicted"/>
<organism evidence="4 5">
    <name type="scientific">Cladonia borealis</name>
    <dbReference type="NCBI Taxonomy" id="184061"/>
    <lineage>
        <taxon>Eukaryota</taxon>
        <taxon>Fungi</taxon>
        <taxon>Dikarya</taxon>
        <taxon>Ascomycota</taxon>
        <taxon>Pezizomycotina</taxon>
        <taxon>Lecanoromycetes</taxon>
        <taxon>OSLEUM clade</taxon>
        <taxon>Lecanoromycetidae</taxon>
        <taxon>Lecanorales</taxon>
        <taxon>Lecanorineae</taxon>
        <taxon>Cladoniaceae</taxon>
        <taxon>Cladonia</taxon>
    </lineage>
</organism>
<dbReference type="PANTHER" id="PTHR36681:SF3">
    <property type="entry name" value="NUCLEAR GTPASE, GERMINAL CENTER-ASSOCIATED, TANDEM DUPLICATE 3"/>
    <property type="match status" value="1"/>
</dbReference>
<evidence type="ECO:0000313" key="5">
    <source>
        <dbReference type="Proteomes" id="UP001166286"/>
    </source>
</evidence>
<sequence>MIDGAIAPDLANYARDEDDLRSTDESEDANVNLAHRPSIERTTTPKRDECDKIAQLPSNEDVTPISSSTSFQSQASDITEDAFRDTVSSPSVVITLVAEEKILAERGQSLEDGVAALSINDSEARGSSDHLLSADIPVSSVELADPITVRDLPNATPRPTPSPEPQSMSTLRNPIYAASEDALSSSITTGNLDSESLIPSLEELDLGNDFLRYNVEAEPLPPGPFADRDYQSAVKVGKNLARKVADHLRPCETASQASTQLYRIQKRAEELQRFDSPATRTIGLIGDSAAGKSSLINSLLHVPDLAHKGDHGSAVTSFVTEYRKRTHEHPEPFTIEAEYATEEEIKEQIHELLYSFRRLYMPGLEDELAQSDDDFRAIERESKTAMLTLQSIFPNRDETKPEYLRGEWGGAPNFTGEEIEDKLQSLAEGLSWPEGAADGKWLSTAANATECREKVAKFMKDGLWPLTNVVRIYLSAQVLKTGLILADLPGYRDINLARVRRAEQYLIHCDEVFVVANINRVVTNPSVKDFLRSSLSPNLKITRNVSIICTHADDVDLKDAARVYSAVTKLETTQAAKMAKELARRARETNENKERADTKYKYIYVSARNAVIKAKVLAEYASEFGKANPNVFCIGNKDYDMEGERRMDPEARDIAIKGSGIPELRRHCHTIVTRAQFIASNHFLKVEIPDLIQSLEVWVESAEQDSGPPVSPNRVSELHTALVAKVASISEALRNRAETEILQFWGKKEKIFNEKAIKASKEWELWHHTSYKAWVRNNGTHTTQAKGSRRWNDEILGEANSVMEDRWAELFLYFDKQTDEARQWIKQELVELRNQLCDLQISQTLILMLKIKERELIYLVEKDTTLESNATGDHISSLILTTMIPTYHACASEYGHGMEKRMHDIMARKMERGSIFGFMHDKIERSMNRILDDMEDNLNNHISEMCADLGRQIETARGNEAEEVRRSYPVDLETVKSTLSLGRKTLPKLRRLASVGVAAARGLNYIL</sequence>
<feature type="region of interest" description="Disordered" evidence="1">
    <location>
        <begin position="1"/>
        <end position="47"/>
    </location>
</feature>
<dbReference type="InterPro" id="IPR056024">
    <property type="entry name" value="DUF7605"/>
</dbReference>
<dbReference type="Pfam" id="PF24564">
    <property type="entry name" value="DUF7605"/>
    <property type="match status" value="1"/>
</dbReference>
<dbReference type="SUPFAM" id="SSF52540">
    <property type="entry name" value="P-loop containing nucleoside triphosphate hydrolases"/>
    <property type="match status" value="1"/>
</dbReference>
<dbReference type="PANTHER" id="PTHR36681">
    <property type="entry name" value="NUCLEAR GTPASE, GERMINAL CENTER-ASSOCIATED, TANDEM DUPLICATE 3"/>
    <property type="match status" value="1"/>
</dbReference>
<name>A0AA39V1C1_9LECA</name>
<feature type="domain" description="DUF7605" evidence="3">
    <location>
        <begin position="752"/>
        <end position="916"/>
    </location>
</feature>
<evidence type="ECO:0000259" key="3">
    <source>
        <dbReference type="Pfam" id="PF24564"/>
    </source>
</evidence>
<keyword evidence="5" id="KW-1185">Reference proteome</keyword>